<dbReference type="Gene3D" id="3.30.70.100">
    <property type="match status" value="1"/>
</dbReference>
<dbReference type="InterPro" id="IPR011008">
    <property type="entry name" value="Dimeric_a/b-barrel"/>
</dbReference>
<sequence length="114" mass="12507">MIYENAYLYITSGREEQFEQALRAAAPILESAEGCRSVELHRDVETPGAYLLRVGWASLEHHVEMFPRSEQAPRFAEAIEHFFAKALELRHFAADPVGTPGSPGSGGQAPAPTP</sequence>
<dbReference type="Proteomes" id="UP001431313">
    <property type="component" value="Unassembled WGS sequence"/>
</dbReference>
<dbReference type="GO" id="GO:0004497">
    <property type="term" value="F:monooxygenase activity"/>
    <property type="evidence" value="ECO:0007669"/>
    <property type="project" value="UniProtKB-KW"/>
</dbReference>
<accession>A0ABT2CH06</accession>
<organism evidence="3 4">
    <name type="scientific">Streptomyces pyxinae</name>
    <dbReference type="NCBI Taxonomy" id="2970734"/>
    <lineage>
        <taxon>Bacteria</taxon>
        <taxon>Bacillati</taxon>
        <taxon>Actinomycetota</taxon>
        <taxon>Actinomycetes</taxon>
        <taxon>Kitasatosporales</taxon>
        <taxon>Streptomycetaceae</taxon>
        <taxon>Streptomyces</taxon>
    </lineage>
</organism>
<keyword evidence="3" id="KW-0560">Oxidoreductase</keyword>
<evidence type="ECO:0000313" key="3">
    <source>
        <dbReference type="EMBL" id="MCS0636681.1"/>
    </source>
</evidence>
<dbReference type="PROSITE" id="PS51725">
    <property type="entry name" value="ABM"/>
    <property type="match status" value="1"/>
</dbReference>
<evidence type="ECO:0000259" key="2">
    <source>
        <dbReference type="PROSITE" id="PS51725"/>
    </source>
</evidence>
<dbReference type="RefSeq" id="WP_258787935.1">
    <property type="nucleotide sequence ID" value="NZ_JANUGQ010000010.1"/>
</dbReference>
<gene>
    <name evidence="3" type="ORF">NX801_13635</name>
</gene>
<proteinExistence type="predicted"/>
<dbReference type="EMBL" id="JANUGQ010000010">
    <property type="protein sequence ID" value="MCS0636681.1"/>
    <property type="molecule type" value="Genomic_DNA"/>
</dbReference>
<name>A0ABT2CH06_9ACTN</name>
<dbReference type="InterPro" id="IPR007138">
    <property type="entry name" value="ABM_dom"/>
</dbReference>
<dbReference type="Pfam" id="PF03992">
    <property type="entry name" value="ABM"/>
    <property type="match status" value="1"/>
</dbReference>
<evidence type="ECO:0000313" key="4">
    <source>
        <dbReference type="Proteomes" id="UP001431313"/>
    </source>
</evidence>
<keyword evidence="4" id="KW-1185">Reference proteome</keyword>
<feature type="region of interest" description="Disordered" evidence="1">
    <location>
        <begin position="94"/>
        <end position="114"/>
    </location>
</feature>
<keyword evidence="3" id="KW-0503">Monooxygenase</keyword>
<evidence type="ECO:0000256" key="1">
    <source>
        <dbReference type="SAM" id="MobiDB-lite"/>
    </source>
</evidence>
<comment type="caution">
    <text evidence="3">The sequence shown here is derived from an EMBL/GenBank/DDBJ whole genome shotgun (WGS) entry which is preliminary data.</text>
</comment>
<reference evidence="3" key="1">
    <citation type="submission" date="2022-08" db="EMBL/GenBank/DDBJ databases">
        <authorList>
            <person name="Somphong A."/>
            <person name="Phongsopitanun W."/>
        </authorList>
    </citation>
    <scope>NUCLEOTIDE SEQUENCE</scope>
    <source>
        <strain evidence="3">LP05-1</strain>
    </source>
</reference>
<feature type="domain" description="ABM" evidence="2">
    <location>
        <begin position="2"/>
        <end position="92"/>
    </location>
</feature>
<dbReference type="SUPFAM" id="SSF54909">
    <property type="entry name" value="Dimeric alpha+beta barrel"/>
    <property type="match status" value="1"/>
</dbReference>
<protein>
    <submittedName>
        <fullName evidence="3">Antibiotic biosynthesis monooxygenase</fullName>
    </submittedName>
</protein>